<keyword evidence="3" id="KW-1185">Reference proteome</keyword>
<feature type="compositionally biased region" description="Basic and acidic residues" evidence="1">
    <location>
        <begin position="395"/>
        <end position="407"/>
    </location>
</feature>
<dbReference type="VEuPathDB" id="FungiDB:SMAC_06643"/>
<dbReference type="eggNOG" id="ENOG502R2IV">
    <property type="taxonomic scope" value="Eukaryota"/>
</dbReference>
<dbReference type="OrthoDB" id="4838114at2759"/>
<feature type="region of interest" description="Disordered" evidence="1">
    <location>
        <begin position="242"/>
        <end position="367"/>
    </location>
</feature>
<dbReference type="HOGENOM" id="CLU_054998_0_0_1"/>
<proteinExistence type="predicted"/>
<dbReference type="EMBL" id="CABT02000037">
    <property type="protein sequence ID" value="CCC13354.1"/>
    <property type="molecule type" value="Genomic_DNA"/>
</dbReference>
<gene>
    <name evidence="2" type="ORF">SMAC_06643</name>
</gene>
<dbReference type="InParanoid" id="F7W763"/>
<accession>F7W763</accession>
<dbReference type="AlphaFoldDB" id="F7W763"/>
<protein>
    <submittedName>
        <fullName evidence="2">WGS project CABT00000000 data, contig 2.37</fullName>
    </submittedName>
</protein>
<name>F7W763_SORMK</name>
<evidence type="ECO:0000313" key="3">
    <source>
        <dbReference type="Proteomes" id="UP000001881"/>
    </source>
</evidence>
<organism evidence="2 3">
    <name type="scientific">Sordaria macrospora (strain ATCC MYA-333 / DSM 997 / K(L3346) / K-hell)</name>
    <dbReference type="NCBI Taxonomy" id="771870"/>
    <lineage>
        <taxon>Eukaryota</taxon>
        <taxon>Fungi</taxon>
        <taxon>Dikarya</taxon>
        <taxon>Ascomycota</taxon>
        <taxon>Pezizomycotina</taxon>
        <taxon>Sordariomycetes</taxon>
        <taxon>Sordariomycetidae</taxon>
        <taxon>Sordariales</taxon>
        <taxon>Sordariaceae</taxon>
        <taxon>Sordaria</taxon>
    </lineage>
</organism>
<feature type="compositionally biased region" description="Low complexity" evidence="1">
    <location>
        <begin position="352"/>
        <end position="367"/>
    </location>
</feature>
<evidence type="ECO:0000313" key="2">
    <source>
        <dbReference type="EMBL" id="CCC13354.1"/>
    </source>
</evidence>
<feature type="region of interest" description="Disordered" evidence="1">
    <location>
        <begin position="395"/>
        <end position="415"/>
    </location>
</feature>
<feature type="region of interest" description="Disordered" evidence="1">
    <location>
        <begin position="103"/>
        <end position="149"/>
    </location>
</feature>
<comment type="caution">
    <text evidence="2">The sequence shown here is derived from an EMBL/GenBank/DDBJ whole genome shotgun (WGS) entry which is preliminary data.</text>
</comment>
<feature type="compositionally biased region" description="Pro residues" evidence="1">
    <location>
        <begin position="290"/>
        <end position="311"/>
    </location>
</feature>
<sequence length="415" mass="45507">MSTETQSLPVRESISNLTTTISETHTSDNTTAQIYTRNPSCDSTMYHEFHEVVDTKAVEQKEEESVPALPQKSALRASRLLDSLVQLKMSGTVETAELEKPSPLGDVYLSSEEDASSDTDSLSDYGYESTNEKEATTATPTSRRGSREDTARVVSVIFSGRPSIVDLTTLRRGSAAPSLGHMRKRSSTVSCNIPIERTITPASPMSAFALPERKSSLPIDMMPMRKPQFLNVDPFANGSSYSLDVPRAGTPEEATSPARSPRTPTMTLLKGVTRTFSLVRKRSRPALASPQPPQERTTPPPSRHSMRPPPSRSSMMPLSVTTPLSEEAPEQLVVPGSPATSDKSSRKNFRMSSPFGPSPSSQPSSLSRGVCFAHFSSFPNQRAQEGTFERVCRKAQEHQADGEDQHLRIKRHDTR</sequence>
<reference evidence="2 3" key="1">
    <citation type="journal article" date="2010" name="PLoS Genet.">
        <title>De novo assembly of a 40 Mb eukaryotic genome from short sequence reads: Sordaria macrospora, a model organism for fungal morphogenesis.</title>
        <authorList>
            <person name="Nowrousian M."/>
            <person name="Stajich J."/>
            <person name="Chu M."/>
            <person name="Engh I."/>
            <person name="Espagne E."/>
            <person name="Halliday K."/>
            <person name="Kamerewerd J."/>
            <person name="Kempken F."/>
            <person name="Knab B."/>
            <person name="Kuo H.C."/>
            <person name="Osiewacz H.D."/>
            <person name="Poeggeler S."/>
            <person name="Read N."/>
            <person name="Seiler S."/>
            <person name="Smith K."/>
            <person name="Zickler D."/>
            <person name="Kueck U."/>
            <person name="Freitag M."/>
        </authorList>
    </citation>
    <scope>NUCLEOTIDE SEQUENCE [LARGE SCALE GENOMIC DNA]</scope>
    <source>
        <strain evidence="3">ATCC MYA-333 / DSM 997 / K(L3346) / K-hell</strain>
        <tissue evidence="2">Mycelium</tissue>
    </source>
</reference>
<evidence type="ECO:0000256" key="1">
    <source>
        <dbReference type="SAM" id="MobiDB-lite"/>
    </source>
</evidence>
<dbReference type="Proteomes" id="UP000001881">
    <property type="component" value="Unassembled WGS sequence"/>
</dbReference>